<accession>A0A9J5Z5X5</accession>
<comment type="caution">
    <text evidence="1">The sequence shown here is derived from an EMBL/GenBank/DDBJ whole genome shotgun (WGS) entry which is preliminary data.</text>
</comment>
<dbReference type="EMBL" id="JACXVP010000005">
    <property type="protein sequence ID" value="KAG5607328.1"/>
    <property type="molecule type" value="Genomic_DNA"/>
</dbReference>
<reference evidence="1 2" key="1">
    <citation type="submission" date="2020-09" db="EMBL/GenBank/DDBJ databases">
        <title>De no assembly of potato wild relative species, Solanum commersonii.</title>
        <authorList>
            <person name="Cho K."/>
        </authorList>
    </citation>
    <scope>NUCLEOTIDE SEQUENCE [LARGE SCALE GENOMIC DNA]</scope>
    <source>
        <strain evidence="1">LZ3.2</strain>
        <tissue evidence="1">Leaf</tissue>
    </source>
</reference>
<keyword evidence="2" id="KW-1185">Reference proteome</keyword>
<gene>
    <name evidence="1" type="ORF">H5410_028820</name>
</gene>
<organism evidence="1 2">
    <name type="scientific">Solanum commersonii</name>
    <name type="common">Commerson's wild potato</name>
    <name type="synonym">Commerson's nightshade</name>
    <dbReference type="NCBI Taxonomy" id="4109"/>
    <lineage>
        <taxon>Eukaryota</taxon>
        <taxon>Viridiplantae</taxon>
        <taxon>Streptophyta</taxon>
        <taxon>Embryophyta</taxon>
        <taxon>Tracheophyta</taxon>
        <taxon>Spermatophyta</taxon>
        <taxon>Magnoliopsida</taxon>
        <taxon>eudicotyledons</taxon>
        <taxon>Gunneridae</taxon>
        <taxon>Pentapetalae</taxon>
        <taxon>asterids</taxon>
        <taxon>lamiids</taxon>
        <taxon>Solanales</taxon>
        <taxon>Solanaceae</taxon>
        <taxon>Solanoideae</taxon>
        <taxon>Solaneae</taxon>
        <taxon>Solanum</taxon>
    </lineage>
</organism>
<protein>
    <submittedName>
        <fullName evidence="1">Uncharacterized protein</fullName>
    </submittedName>
</protein>
<evidence type="ECO:0000313" key="2">
    <source>
        <dbReference type="Proteomes" id="UP000824120"/>
    </source>
</evidence>
<name>A0A9J5Z5X5_SOLCO</name>
<sequence>MYLDRFVFRHLGLPGCWLESAGAAGWLVSATTARWRNEGEEQASAGSRIVVPPPDKKRERGRQLIFLREERNAWQGFGIGLGMYVGKIVQLCNYELVRSKKFKVLGCWQGSLDVQDLRVGKVIGKIRRCVGLTRQGCGLDVGKTKAKIKLSVGSMLKYSKCWKQAKIILSVRMLSWQLIHHGGRSGTRLMETSEWWRERSGDGGACRRLFMIECEKEATLASGEENEVGEGAVMAVKRFFSQFWWCGGLGCCFCGGWRRKEK</sequence>
<dbReference type="AlphaFoldDB" id="A0A9J5Z5X5"/>
<proteinExistence type="predicted"/>
<evidence type="ECO:0000313" key="1">
    <source>
        <dbReference type="EMBL" id="KAG5607328.1"/>
    </source>
</evidence>
<dbReference type="Proteomes" id="UP000824120">
    <property type="component" value="Chromosome 5"/>
</dbReference>